<keyword evidence="1" id="KW-0596">Phosphopantetheine</keyword>
<proteinExistence type="predicted"/>
<gene>
    <name evidence="4" type="ORF">KSS89_27925</name>
</gene>
<dbReference type="Pfam" id="PF00550">
    <property type="entry name" value="PP-binding"/>
    <property type="match status" value="1"/>
</dbReference>
<dbReference type="PROSITE" id="PS50075">
    <property type="entry name" value="CARRIER"/>
    <property type="match status" value="1"/>
</dbReference>
<feature type="domain" description="Carrier" evidence="3">
    <location>
        <begin position="1"/>
        <end position="71"/>
    </location>
</feature>
<evidence type="ECO:0000256" key="1">
    <source>
        <dbReference type="ARBA" id="ARBA00022450"/>
    </source>
</evidence>
<evidence type="ECO:0000259" key="3">
    <source>
        <dbReference type="PROSITE" id="PS50075"/>
    </source>
</evidence>
<keyword evidence="5" id="KW-1185">Reference proteome</keyword>
<dbReference type="Proteomes" id="UP000693952">
    <property type="component" value="Chromosome"/>
</dbReference>
<name>A0ABX8MMU8_9PSED</name>
<reference evidence="4" key="1">
    <citation type="submission" date="2021-06" db="EMBL/GenBank/DDBJ databases">
        <title>Updating the genus Pseudomonas: Description of 43 new species and partition of the Pseudomonas putida group.</title>
        <authorList>
            <person name="Girard L."/>
            <person name="Lood C."/>
            <person name="Vandamme P."/>
            <person name="Rokni-Zadeh H."/>
            <person name="van Noort V."/>
            <person name="Hofte M."/>
            <person name="Lavigne R."/>
            <person name="De Mot R."/>
        </authorList>
    </citation>
    <scope>NUCLEOTIDE SEQUENCE</scope>
    <source>
        <strain evidence="4">CMR12a</strain>
    </source>
</reference>
<dbReference type="SUPFAM" id="SSF47336">
    <property type="entry name" value="ACP-like"/>
    <property type="match status" value="1"/>
</dbReference>
<dbReference type="InterPro" id="IPR009081">
    <property type="entry name" value="PP-bd_ACP"/>
</dbReference>
<dbReference type="Gene3D" id="1.10.1200.10">
    <property type="entry name" value="ACP-like"/>
    <property type="match status" value="1"/>
</dbReference>
<protein>
    <submittedName>
        <fullName evidence="4">Acyl carrier protein</fullName>
    </submittedName>
</protein>
<accession>A0ABX8MMU8</accession>
<dbReference type="InterPro" id="IPR006162">
    <property type="entry name" value="Ppantetheine_attach_site"/>
</dbReference>
<dbReference type="EMBL" id="CP077074">
    <property type="protein sequence ID" value="QXH40002.1"/>
    <property type="molecule type" value="Genomic_DNA"/>
</dbReference>
<dbReference type="InterPro" id="IPR036736">
    <property type="entry name" value="ACP-like_sf"/>
</dbReference>
<organism evidence="4 5">
    <name type="scientific">Pseudomonas sessilinigenes</name>
    <dbReference type="NCBI Taxonomy" id="658629"/>
    <lineage>
        <taxon>Bacteria</taxon>
        <taxon>Pseudomonadati</taxon>
        <taxon>Pseudomonadota</taxon>
        <taxon>Gammaproteobacteria</taxon>
        <taxon>Pseudomonadales</taxon>
        <taxon>Pseudomonadaceae</taxon>
        <taxon>Pseudomonas</taxon>
    </lineage>
</organism>
<dbReference type="RefSeq" id="WP_068581820.1">
    <property type="nucleotide sequence ID" value="NZ_CP027706.1"/>
</dbReference>
<sequence length="76" mass="8483">MSSEKLDKLFEDVFRRPVANDQDIFELGANSLTAIQLVSQVNETFGANINMEQFFLSPCKQTILDQLPAAATARYA</sequence>
<evidence type="ECO:0000313" key="4">
    <source>
        <dbReference type="EMBL" id="QXH40002.1"/>
    </source>
</evidence>
<dbReference type="PROSITE" id="PS00012">
    <property type="entry name" value="PHOSPHOPANTETHEINE"/>
    <property type="match status" value="1"/>
</dbReference>
<evidence type="ECO:0000313" key="5">
    <source>
        <dbReference type="Proteomes" id="UP000693952"/>
    </source>
</evidence>
<evidence type="ECO:0000256" key="2">
    <source>
        <dbReference type="ARBA" id="ARBA00022553"/>
    </source>
</evidence>
<keyword evidence="2" id="KW-0597">Phosphoprotein</keyword>